<dbReference type="InterPro" id="IPR036390">
    <property type="entry name" value="WH_DNA-bd_sf"/>
</dbReference>
<keyword evidence="11" id="KW-1185">Reference proteome</keyword>
<dbReference type="HOGENOM" id="CLU_023030_2_0_4"/>
<reference evidence="10 11" key="1">
    <citation type="journal article" date="2004" name="Environ. Microbiol.">
        <title>Phylogeny-function analysis of (meta)genomic libraries: screening for expression of ribosomal RNA genes by large-insert library fluorescent in situ hybridization (LIL-FISH).</title>
        <authorList>
            <person name="Leveau J.H."/>
            <person name="Gerards S."/>
            <person name="de Boer W."/>
            <person name="van Veen J.A."/>
        </authorList>
    </citation>
    <scope>NUCLEOTIDE SEQUENCE [LARGE SCALE GENOMIC DNA]</scope>
    <source>
        <strain evidence="10 11">Ter331</strain>
    </source>
</reference>
<protein>
    <recommendedName>
        <fullName evidence="2">Selenocysteine-specific elongation factor</fullName>
    </recommendedName>
    <alternativeName>
        <fullName evidence="8">SelB translation factor</fullName>
    </alternativeName>
</protein>
<dbReference type="Pfam" id="PF03144">
    <property type="entry name" value="GTP_EFTU_D2"/>
    <property type="match status" value="1"/>
</dbReference>
<dbReference type="Pfam" id="PF21214">
    <property type="entry name" value="WHD_2nd_SelB_bact"/>
    <property type="match status" value="1"/>
</dbReference>
<dbReference type="Gene3D" id="2.40.30.10">
    <property type="entry name" value="Translation factors"/>
    <property type="match status" value="1"/>
</dbReference>
<evidence type="ECO:0000256" key="3">
    <source>
        <dbReference type="ARBA" id="ARBA00022490"/>
    </source>
</evidence>
<dbReference type="InterPro" id="IPR057335">
    <property type="entry name" value="Beta-barrel_SelB"/>
</dbReference>
<reference evidence="10 11" key="4">
    <citation type="journal article" date="2010" name="Environ. Microbiol.">
        <title>The bacterial genus Collimonas: mycophagy, weathering and other adaptive solutions to life in oligotrophic soil environments.</title>
        <authorList>
            <person name="Leveau J.H."/>
            <person name="Uroz S."/>
            <person name="de Boer W."/>
        </authorList>
    </citation>
    <scope>NUCLEOTIDE SEQUENCE [LARGE SCALE GENOMIC DNA]</scope>
    <source>
        <strain evidence="10 11">Ter331</strain>
    </source>
</reference>
<dbReference type="PANTHER" id="PTHR43721">
    <property type="entry name" value="ELONGATION FACTOR TU-RELATED"/>
    <property type="match status" value="1"/>
</dbReference>
<sequence length="679" mass="73522">MAGLPLPGTAGRSPVQHAAARPVHMIVGTAGHIDHGKTTLIKALTGVNTDRLKEEQARGISIELGYAYTALPNGEVLGFIDVPGHERLVHTMVAGASGIDFALLVIAADDGVMPQTREHLEILQWLGISAGAVALTKTDRVDAVRITEVTREIRELLASTKLADVPVFAVAAHHAQDAGTAALQRHLHQVAQRMPPRRDDGLFRLAIDRVFTLVGHGTVVTGTVFSGQVHVGDHLALMPAGDSVRVRSLHVQNQPAASGHAGQRCALNLSGIDKDAIKRGDWLAAPSAMTASTRMDVELQLSAHAGVLLRNRSPLHVHLGTLHQVAQVTLLEGSSLAAGNRSRVQLLFESPVCAIPGDRFIVRNAQANMTIGGGHVLDPLAPARKRRAPERQAWLDAMQQMLDGAGINALLQAASPGGMRLSTLMQLSGLPSAALQLPEGARSIAINSQEQDNFVMLPEQWQSLRTLAVTALADFHARFPDEQGVDAARLRRMALPALDNALWQAVICSLIGEATIQRSGPWLHLPQHAVSLSDDEQALAQQLLPTLAAARFDPPWVRELAQAHKIPEEQMRQLLRKLLRQGLVYQIERDLFYHHDRVRELAALLADLATGRHSGQGTSATAGVNAAQWRDATGLGRKRAIQILEFFDRIGYTRRVRDAHALRDGEATWPGWREHTESG</sequence>
<keyword evidence="5" id="KW-0648">Protein biosynthesis</keyword>
<dbReference type="InterPro" id="IPR004535">
    <property type="entry name" value="Transl_elong_SelB"/>
</dbReference>
<evidence type="ECO:0000313" key="10">
    <source>
        <dbReference type="EMBL" id="AEK60650.1"/>
    </source>
</evidence>
<gene>
    <name evidence="10" type="primary">selB</name>
    <name evidence="10" type="ordered locus">CFU_0816</name>
</gene>
<dbReference type="Pfam" id="PF09107">
    <property type="entry name" value="WHD_3rd_SelB"/>
    <property type="match status" value="1"/>
</dbReference>
<evidence type="ECO:0000256" key="2">
    <source>
        <dbReference type="ARBA" id="ARBA00015953"/>
    </source>
</evidence>
<reference evidence="10 11" key="2">
    <citation type="journal article" date="2006" name="J. Microbiol. Methods">
        <title>Genomic flank-sequencing of plasposon insertion sites for rapid identification of functional genes.</title>
        <authorList>
            <person name="Leveau J.H."/>
            <person name="Gerards S."/>
            <person name="Fritsche K."/>
            <person name="Zondag G."/>
            <person name="van Veen J.A."/>
        </authorList>
    </citation>
    <scope>NUCLEOTIDE SEQUENCE [LARGE SCALE GENOMIC DNA]</scope>
    <source>
        <strain evidence="10 11">Ter331</strain>
    </source>
</reference>
<dbReference type="PRINTS" id="PR00315">
    <property type="entry name" value="ELONGATNFCT"/>
</dbReference>
<keyword evidence="4" id="KW-0547">Nucleotide-binding</keyword>
<keyword evidence="10" id="KW-0251">Elongation factor</keyword>
<dbReference type="InterPro" id="IPR009000">
    <property type="entry name" value="Transl_B-barrel_sf"/>
</dbReference>
<dbReference type="InterPro" id="IPR015190">
    <property type="entry name" value="Elong_fac_SelB-wing-hlx_typ-2"/>
</dbReference>
<dbReference type="InterPro" id="IPR036388">
    <property type="entry name" value="WH-like_DNA-bd_sf"/>
</dbReference>
<keyword evidence="6" id="KW-0342">GTP-binding</keyword>
<dbReference type="Pfam" id="PF00009">
    <property type="entry name" value="GTP_EFTU"/>
    <property type="match status" value="1"/>
</dbReference>
<evidence type="ECO:0000256" key="1">
    <source>
        <dbReference type="ARBA" id="ARBA00004496"/>
    </source>
</evidence>
<evidence type="ECO:0000256" key="6">
    <source>
        <dbReference type="ARBA" id="ARBA00023134"/>
    </source>
</evidence>
<dbReference type="InterPro" id="IPR031157">
    <property type="entry name" value="G_TR_CS"/>
</dbReference>
<evidence type="ECO:0000313" key="11">
    <source>
        <dbReference type="Proteomes" id="UP000008392"/>
    </source>
</evidence>
<evidence type="ECO:0000256" key="4">
    <source>
        <dbReference type="ARBA" id="ARBA00022741"/>
    </source>
</evidence>
<dbReference type="AlphaFoldDB" id="G0AI67"/>
<dbReference type="KEGG" id="cfu:CFU_0816"/>
<reference evidence="10 11" key="5">
    <citation type="journal article" date="2011" name="ISME J.">
        <title>Dual transcriptional profiling of a bacterial/fungal confrontation: Collimonas fungivorans versus Aspergillus niger.</title>
        <authorList>
            <person name="Mela F."/>
            <person name="Fritsche K."/>
            <person name="de Boer W."/>
            <person name="van Veen J.A."/>
            <person name="de Graaff L.H."/>
            <person name="van den Berg M."/>
            <person name="Leveau J.H."/>
        </authorList>
    </citation>
    <scope>NUCLEOTIDE SEQUENCE [LARGE SCALE GENOMIC DNA]</scope>
    <source>
        <strain evidence="10 11">Ter331</strain>
    </source>
</reference>
<dbReference type="InterPro" id="IPR015191">
    <property type="entry name" value="SelB_WHD4"/>
</dbReference>
<dbReference type="InterPro" id="IPR009001">
    <property type="entry name" value="Transl_elong_EF1A/Init_IF2_C"/>
</dbReference>
<dbReference type="SUPFAM" id="SSF50447">
    <property type="entry name" value="Translation proteins"/>
    <property type="match status" value="1"/>
</dbReference>
<dbReference type="GO" id="GO:0003746">
    <property type="term" value="F:translation elongation factor activity"/>
    <property type="evidence" value="ECO:0007669"/>
    <property type="project" value="UniProtKB-KW"/>
</dbReference>
<dbReference type="STRING" id="1005048.CFU_0816"/>
<proteinExistence type="predicted"/>
<dbReference type="GO" id="GO:0005525">
    <property type="term" value="F:GTP binding"/>
    <property type="evidence" value="ECO:0007669"/>
    <property type="project" value="UniProtKB-KW"/>
</dbReference>
<dbReference type="GO" id="GO:0003723">
    <property type="term" value="F:RNA binding"/>
    <property type="evidence" value="ECO:0007669"/>
    <property type="project" value="InterPro"/>
</dbReference>
<keyword evidence="10" id="KW-0808">Transferase</keyword>
<dbReference type="PROSITE" id="PS00301">
    <property type="entry name" value="G_TR_1"/>
    <property type="match status" value="1"/>
</dbReference>
<evidence type="ECO:0000256" key="5">
    <source>
        <dbReference type="ARBA" id="ARBA00022917"/>
    </source>
</evidence>
<comment type="subcellular location">
    <subcellularLocation>
        <location evidence="1">Cytoplasm</location>
    </subcellularLocation>
</comment>
<accession>G0AI67</accession>
<dbReference type="eggNOG" id="COG3276">
    <property type="taxonomic scope" value="Bacteria"/>
</dbReference>
<dbReference type="SUPFAM" id="SSF50465">
    <property type="entry name" value="EF-Tu/eEF-1alpha/eIF2-gamma C-terminal domain"/>
    <property type="match status" value="1"/>
</dbReference>
<dbReference type="InterPro" id="IPR050055">
    <property type="entry name" value="EF-Tu_GTPase"/>
</dbReference>
<dbReference type="PANTHER" id="PTHR43721:SF9">
    <property type="entry name" value="GTP-BINDING PROTEIN 1"/>
    <property type="match status" value="1"/>
</dbReference>
<comment type="function">
    <text evidence="7">Translation factor necessary for the incorporation of selenocysteine into proteins. It probably replaces EF-Tu for the insertion of selenocysteine directed by the UGA codon. SelB binds GTP and GDP.</text>
</comment>
<dbReference type="GO" id="GO:0003924">
    <property type="term" value="F:GTPase activity"/>
    <property type="evidence" value="ECO:0007669"/>
    <property type="project" value="InterPro"/>
</dbReference>
<dbReference type="CDD" id="cd03696">
    <property type="entry name" value="SelB_II"/>
    <property type="match status" value="1"/>
</dbReference>
<organism evidence="10 11">
    <name type="scientific">Collimonas fungivorans (strain Ter331)</name>
    <dbReference type="NCBI Taxonomy" id="1005048"/>
    <lineage>
        <taxon>Bacteria</taxon>
        <taxon>Pseudomonadati</taxon>
        <taxon>Pseudomonadota</taxon>
        <taxon>Betaproteobacteria</taxon>
        <taxon>Burkholderiales</taxon>
        <taxon>Oxalobacteraceae</taxon>
        <taxon>Collimonas</taxon>
    </lineage>
</organism>
<dbReference type="GO" id="GO:0005737">
    <property type="term" value="C:cytoplasm"/>
    <property type="evidence" value="ECO:0007669"/>
    <property type="project" value="UniProtKB-SubCell"/>
</dbReference>
<feature type="domain" description="Tr-type G" evidence="9">
    <location>
        <begin position="22"/>
        <end position="200"/>
    </location>
</feature>
<dbReference type="Pfam" id="PF25461">
    <property type="entry name" value="Beta-barrel_SelB"/>
    <property type="match status" value="1"/>
</dbReference>
<dbReference type="Gene3D" id="3.40.50.300">
    <property type="entry name" value="P-loop containing nucleotide triphosphate hydrolases"/>
    <property type="match status" value="1"/>
</dbReference>
<dbReference type="GO" id="GO:0001514">
    <property type="term" value="P:selenocysteine incorporation"/>
    <property type="evidence" value="ECO:0007669"/>
    <property type="project" value="InterPro"/>
</dbReference>
<keyword evidence="10" id="KW-0548">Nucleotidyltransferase</keyword>
<evidence type="ECO:0000256" key="8">
    <source>
        <dbReference type="ARBA" id="ARBA00031615"/>
    </source>
</evidence>
<dbReference type="PROSITE" id="PS51722">
    <property type="entry name" value="G_TR_2"/>
    <property type="match status" value="1"/>
</dbReference>
<reference evidence="10 11" key="3">
    <citation type="journal article" date="2008" name="FEMS Microbiol. Ecol.">
        <title>Identification and characterization of genes underlying chitinolysis in Collimonas fungivorans Ter331.</title>
        <authorList>
            <person name="Fritsche K."/>
            <person name="de Boer W."/>
            <person name="Gerards S."/>
            <person name="van den Berg M."/>
            <person name="van Veen J.A."/>
            <person name="Leveau J.H."/>
        </authorList>
    </citation>
    <scope>NUCLEOTIDE SEQUENCE [LARGE SCALE GENOMIC DNA]</scope>
    <source>
        <strain evidence="10 11">Ter331</strain>
    </source>
</reference>
<dbReference type="SUPFAM" id="SSF46785">
    <property type="entry name" value="Winged helix' DNA-binding domain"/>
    <property type="match status" value="3"/>
</dbReference>
<keyword evidence="3" id="KW-0963">Cytoplasm</keyword>
<name>G0AI67_COLFT</name>
<reference evidence="11" key="6">
    <citation type="submission" date="2011-05" db="EMBL/GenBank/DDBJ databases">
        <title>Complete sequence of Collimonas fungivorans Ter331.</title>
        <authorList>
            <person name="Leveau J.H."/>
        </authorList>
    </citation>
    <scope>NUCLEOTIDE SEQUENCE [LARGE SCALE GENOMIC DNA]</scope>
    <source>
        <strain evidence="11">Ter331</strain>
    </source>
</reference>
<dbReference type="Proteomes" id="UP000008392">
    <property type="component" value="Chromosome"/>
</dbReference>
<evidence type="ECO:0000256" key="7">
    <source>
        <dbReference type="ARBA" id="ARBA00025526"/>
    </source>
</evidence>
<dbReference type="CDD" id="cd04171">
    <property type="entry name" value="SelB"/>
    <property type="match status" value="1"/>
</dbReference>
<dbReference type="Gene3D" id="1.10.10.10">
    <property type="entry name" value="Winged helix-like DNA-binding domain superfamily/Winged helix DNA-binding domain"/>
    <property type="match status" value="3"/>
</dbReference>
<dbReference type="InterPro" id="IPR027417">
    <property type="entry name" value="P-loop_NTPase"/>
</dbReference>
<evidence type="ECO:0000259" key="9">
    <source>
        <dbReference type="PROSITE" id="PS51722"/>
    </source>
</evidence>
<dbReference type="InterPro" id="IPR000795">
    <property type="entry name" value="T_Tr_GTP-bd_dom"/>
</dbReference>
<dbReference type="NCBIfam" id="TIGR00475">
    <property type="entry name" value="selB"/>
    <property type="match status" value="1"/>
</dbReference>
<dbReference type="InterPro" id="IPR048931">
    <property type="entry name" value="WHD_2nd_SelB_bact"/>
</dbReference>
<dbReference type="CDD" id="cd15491">
    <property type="entry name" value="selB_III"/>
    <property type="match status" value="1"/>
</dbReference>
<dbReference type="GO" id="GO:0016779">
    <property type="term" value="F:nucleotidyltransferase activity"/>
    <property type="evidence" value="ECO:0007669"/>
    <property type="project" value="UniProtKB-KW"/>
</dbReference>
<dbReference type="InterPro" id="IPR004161">
    <property type="entry name" value="EFTu-like_2"/>
</dbReference>
<dbReference type="Pfam" id="PF09106">
    <property type="entry name" value="WHD_2nd_SelB"/>
    <property type="match status" value="1"/>
</dbReference>
<dbReference type="SUPFAM" id="SSF52540">
    <property type="entry name" value="P-loop containing nucleoside triphosphate hydrolases"/>
    <property type="match status" value="1"/>
</dbReference>
<dbReference type="EMBL" id="CP002745">
    <property type="protein sequence ID" value="AEK60650.1"/>
    <property type="molecule type" value="Genomic_DNA"/>
</dbReference>